<keyword evidence="2" id="KW-1003">Cell membrane</keyword>
<keyword evidence="3 6" id="KW-0812">Transmembrane</keyword>
<evidence type="ECO:0000256" key="2">
    <source>
        <dbReference type="ARBA" id="ARBA00022475"/>
    </source>
</evidence>
<dbReference type="EMBL" id="SNYH01000004">
    <property type="protein sequence ID" value="TDQ25399.1"/>
    <property type="molecule type" value="Genomic_DNA"/>
</dbReference>
<evidence type="ECO:0000256" key="1">
    <source>
        <dbReference type="ARBA" id="ARBA00004651"/>
    </source>
</evidence>
<keyword evidence="5 6" id="KW-0472">Membrane</keyword>
<comment type="subcellular location">
    <subcellularLocation>
        <location evidence="1">Cell membrane</location>
        <topology evidence="1">Multi-pass membrane protein</topology>
    </subcellularLocation>
</comment>
<keyword evidence="4 6" id="KW-1133">Transmembrane helix</keyword>
<reference evidence="7 8" key="1">
    <citation type="submission" date="2019-03" db="EMBL/GenBank/DDBJ databases">
        <title>Genomic Encyclopedia of Type Strains, Phase III (KMG-III): the genomes of soil and plant-associated and newly described type strains.</title>
        <authorList>
            <person name="Whitman W."/>
        </authorList>
    </citation>
    <scope>NUCLEOTIDE SEQUENCE [LARGE SCALE GENOMIC DNA]</scope>
    <source>
        <strain evidence="7 8">CECT 8283</strain>
    </source>
</reference>
<accession>A0A4R6TCJ2</accession>
<proteinExistence type="predicted"/>
<evidence type="ECO:0008006" key="9">
    <source>
        <dbReference type="Google" id="ProtNLM"/>
    </source>
</evidence>
<dbReference type="InterPro" id="IPR005171">
    <property type="entry name" value="Cyt_c_oxidase_su4_prok"/>
</dbReference>
<evidence type="ECO:0000256" key="6">
    <source>
        <dbReference type="SAM" id="Phobius"/>
    </source>
</evidence>
<organism evidence="7 8">
    <name type="scientific">Tenacibaculum caenipelagi</name>
    <dbReference type="NCBI Taxonomy" id="1325435"/>
    <lineage>
        <taxon>Bacteria</taxon>
        <taxon>Pseudomonadati</taxon>
        <taxon>Bacteroidota</taxon>
        <taxon>Flavobacteriia</taxon>
        <taxon>Flavobacteriales</taxon>
        <taxon>Flavobacteriaceae</taxon>
        <taxon>Tenacibaculum</taxon>
    </lineage>
</organism>
<name>A0A4R6TCJ2_9FLAO</name>
<sequence length="79" mass="8890">MNVSTIVTGVILFVLTIMSALFFLGMQSMYTVHIILALAVLKFGGVAFQFMELKKAHAFWKILILSFLFIFTVLVISML</sequence>
<evidence type="ECO:0000313" key="8">
    <source>
        <dbReference type="Proteomes" id="UP000295390"/>
    </source>
</evidence>
<keyword evidence="8" id="KW-1185">Reference proteome</keyword>
<dbReference type="Pfam" id="PF03626">
    <property type="entry name" value="COX4_pro"/>
    <property type="match status" value="1"/>
</dbReference>
<dbReference type="Proteomes" id="UP000295390">
    <property type="component" value="Unassembled WGS sequence"/>
</dbReference>
<dbReference type="AlphaFoldDB" id="A0A4R6TCJ2"/>
<feature type="transmembrane region" description="Helical" evidence="6">
    <location>
        <begin position="6"/>
        <end position="25"/>
    </location>
</feature>
<feature type="transmembrane region" description="Helical" evidence="6">
    <location>
        <begin position="57"/>
        <end position="76"/>
    </location>
</feature>
<dbReference type="GO" id="GO:0005886">
    <property type="term" value="C:plasma membrane"/>
    <property type="evidence" value="ECO:0007669"/>
    <property type="project" value="UniProtKB-SubCell"/>
</dbReference>
<protein>
    <recommendedName>
        <fullName evidence="9">Cytochrome c oxidase subunit IV</fullName>
    </recommendedName>
</protein>
<evidence type="ECO:0000313" key="7">
    <source>
        <dbReference type="EMBL" id="TDQ25399.1"/>
    </source>
</evidence>
<evidence type="ECO:0000256" key="4">
    <source>
        <dbReference type="ARBA" id="ARBA00022989"/>
    </source>
</evidence>
<evidence type="ECO:0000256" key="5">
    <source>
        <dbReference type="ARBA" id="ARBA00023136"/>
    </source>
</evidence>
<dbReference type="OrthoDB" id="681046at2"/>
<evidence type="ECO:0000256" key="3">
    <source>
        <dbReference type="ARBA" id="ARBA00022692"/>
    </source>
</evidence>
<gene>
    <name evidence="7" type="ORF">DFQ07_1820</name>
</gene>
<comment type="caution">
    <text evidence="7">The sequence shown here is derived from an EMBL/GenBank/DDBJ whole genome shotgun (WGS) entry which is preliminary data.</text>
</comment>
<dbReference type="RefSeq" id="WP_133535965.1">
    <property type="nucleotide sequence ID" value="NZ_SNYH01000004.1"/>
</dbReference>
<feature type="transmembrane region" description="Helical" evidence="6">
    <location>
        <begin position="32"/>
        <end position="51"/>
    </location>
</feature>